<feature type="region of interest" description="Disordered" evidence="1">
    <location>
        <begin position="101"/>
        <end position="145"/>
    </location>
</feature>
<dbReference type="InterPro" id="IPR021474">
    <property type="entry name" value="DUF3127"/>
</dbReference>
<dbReference type="Pfam" id="PF11325">
    <property type="entry name" value="DUF3127"/>
    <property type="match status" value="1"/>
</dbReference>
<dbReference type="RefSeq" id="WP_345078942.1">
    <property type="nucleotide sequence ID" value="NZ_BAABFA010000007.1"/>
</dbReference>
<dbReference type="Proteomes" id="UP001500067">
    <property type="component" value="Unassembled WGS sequence"/>
</dbReference>
<organism evidence="2 3">
    <name type="scientific">Nemorincola caseinilytica</name>
    <dbReference type="NCBI Taxonomy" id="2054315"/>
    <lineage>
        <taxon>Bacteria</taxon>
        <taxon>Pseudomonadati</taxon>
        <taxon>Bacteroidota</taxon>
        <taxon>Chitinophagia</taxon>
        <taxon>Chitinophagales</taxon>
        <taxon>Chitinophagaceae</taxon>
        <taxon>Nemorincola</taxon>
    </lineage>
</organism>
<dbReference type="EMBL" id="BAABFA010000007">
    <property type="protein sequence ID" value="GAA4462134.1"/>
    <property type="molecule type" value="Genomic_DNA"/>
</dbReference>
<protein>
    <recommendedName>
        <fullName evidence="4">DUF3127 domain-containing protein</fullName>
    </recommendedName>
</protein>
<proteinExistence type="predicted"/>
<keyword evidence="3" id="KW-1185">Reference proteome</keyword>
<feature type="compositionally biased region" description="Low complexity" evidence="1">
    <location>
        <begin position="104"/>
        <end position="137"/>
    </location>
</feature>
<accession>A0ABP8N6F7</accession>
<reference evidence="3" key="1">
    <citation type="journal article" date="2019" name="Int. J. Syst. Evol. Microbiol.">
        <title>The Global Catalogue of Microorganisms (GCM) 10K type strain sequencing project: providing services to taxonomists for standard genome sequencing and annotation.</title>
        <authorList>
            <consortium name="The Broad Institute Genomics Platform"/>
            <consortium name="The Broad Institute Genome Sequencing Center for Infectious Disease"/>
            <person name="Wu L."/>
            <person name="Ma J."/>
        </authorList>
    </citation>
    <scope>NUCLEOTIDE SEQUENCE [LARGE SCALE GENOMIC DNA]</scope>
    <source>
        <strain evidence="3">JCM 32105</strain>
    </source>
</reference>
<comment type="caution">
    <text evidence="2">The sequence shown here is derived from an EMBL/GenBank/DDBJ whole genome shotgun (WGS) entry which is preliminary data.</text>
</comment>
<evidence type="ECO:0008006" key="4">
    <source>
        <dbReference type="Google" id="ProtNLM"/>
    </source>
</evidence>
<dbReference type="SUPFAM" id="SSF50249">
    <property type="entry name" value="Nucleic acid-binding proteins"/>
    <property type="match status" value="1"/>
</dbReference>
<dbReference type="InterPro" id="IPR012340">
    <property type="entry name" value="NA-bd_OB-fold"/>
</dbReference>
<evidence type="ECO:0000313" key="3">
    <source>
        <dbReference type="Proteomes" id="UP001500067"/>
    </source>
</evidence>
<evidence type="ECO:0000313" key="2">
    <source>
        <dbReference type="EMBL" id="GAA4462134.1"/>
    </source>
</evidence>
<sequence length="145" mass="15783">MSLEVTGKLLVKYDAQQVNDKFRKREFVIELAEEINGNVYTNFAKLQLVQNKCDIIDRFNVGDAVRVSFNIKGNSYVDKKDGTTKYITNLDAWRVESATAAPVNNGGQPAPAYNNAPAGNAGNGYSSAPAYNAPASSQTVDDLPF</sequence>
<evidence type="ECO:0000256" key="1">
    <source>
        <dbReference type="SAM" id="MobiDB-lite"/>
    </source>
</evidence>
<name>A0ABP8N6F7_9BACT</name>
<gene>
    <name evidence="2" type="ORF">GCM10023093_08120</name>
</gene>